<name>A2E037_TRIV3</name>
<dbReference type="InterPro" id="IPR011009">
    <property type="entry name" value="Kinase-like_dom_sf"/>
</dbReference>
<dbReference type="PANTHER" id="PTHR24346:SF82">
    <property type="entry name" value="KP78A-RELATED"/>
    <property type="match status" value="1"/>
</dbReference>
<dbReference type="OrthoDB" id="193931at2759"/>
<keyword evidence="3" id="KW-0547">Nucleotide-binding</keyword>
<dbReference type="PANTHER" id="PTHR24346">
    <property type="entry name" value="MAP/MICROTUBULE AFFINITY-REGULATING KINASE"/>
    <property type="match status" value="1"/>
</dbReference>
<keyword evidence="5" id="KW-0067">ATP-binding</keyword>
<dbReference type="eggNOG" id="KOG0588">
    <property type="taxonomic scope" value="Eukaryota"/>
</dbReference>
<organism evidence="8 9">
    <name type="scientific">Trichomonas vaginalis (strain ATCC PRA-98 / G3)</name>
    <dbReference type="NCBI Taxonomy" id="412133"/>
    <lineage>
        <taxon>Eukaryota</taxon>
        <taxon>Metamonada</taxon>
        <taxon>Parabasalia</taxon>
        <taxon>Trichomonadida</taxon>
        <taxon>Trichomonadidae</taxon>
        <taxon>Trichomonas</taxon>
    </lineage>
</organism>
<dbReference type="STRING" id="5722.A2E037"/>
<dbReference type="RefSeq" id="XP_001326179.1">
    <property type="nucleotide sequence ID" value="XM_001326144.1"/>
</dbReference>
<sequence length="241" mass="26464">MMKTFCGSPCYCSPECLCRVQYDGRLSDVWSLGVILYAMVTGEHPWNITNTSIMLRQILKGAYTVPPFVSPQCKELITKMMQVNPRDRITVDEILKHPWLKVAARCPHKKPVKPRKEILNLPPLNGLTLEEISEASAQSSQRSDNGIISPFEDVENPGDDGSALPKLCIRSSSLQNVRMGKLSTENSINGSRRRLVPQGGGGGGQLTASSRQRSAANLLMQRGAKAKPQGGIPMMTITEDE</sequence>
<dbReference type="Gene3D" id="1.10.510.10">
    <property type="entry name" value="Transferase(Phosphotransferase) domain 1"/>
    <property type="match status" value="1"/>
</dbReference>
<dbReference type="GO" id="GO:0004674">
    <property type="term" value="F:protein serine/threonine kinase activity"/>
    <property type="evidence" value="ECO:0000318"/>
    <property type="project" value="GO_Central"/>
</dbReference>
<dbReference type="InParanoid" id="A2E037"/>
<keyword evidence="9" id="KW-1185">Reference proteome</keyword>
<dbReference type="SMART" id="SM00220">
    <property type="entry name" value="S_TKc"/>
    <property type="match status" value="1"/>
</dbReference>
<evidence type="ECO:0000256" key="2">
    <source>
        <dbReference type="ARBA" id="ARBA00022679"/>
    </source>
</evidence>
<evidence type="ECO:0000256" key="1">
    <source>
        <dbReference type="ARBA" id="ARBA00022527"/>
    </source>
</evidence>
<dbReference type="AlphaFoldDB" id="A2E037"/>
<accession>A2E037</accession>
<dbReference type="SUPFAM" id="SSF56112">
    <property type="entry name" value="Protein kinase-like (PK-like)"/>
    <property type="match status" value="1"/>
</dbReference>
<dbReference type="VEuPathDB" id="TrichDB:TVAGG3_0218860"/>
<feature type="region of interest" description="Disordered" evidence="6">
    <location>
        <begin position="134"/>
        <end position="164"/>
    </location>
</feature>
<evidence type="ECO:0000259" key="7">
    <source>
        <dbReference type="PROSITE" id="PS50011"/>
    </source>
</evidence>
<dbReference type="GO" id="GO:0005524">
    <property type="term" value="F:ATP binding"/>
    <property type="evidence" value="ECO:0007669"/>
    <property type="project" value="UniProtKB-KW"/>
</dbReference>
<proteinExistence type="predicted"/>
<evidence type="ECO:0000313" key="9">
    <source>
        <dbReference type="Proteomes" id="UP000001542"/>
    </source>
</evidence>
<evidence type="ECO:0000256" key="4">
    <source>
        <dbReference type="ARBA" id="ARBA00022777"/>
    </source>
</evidence>
<dbReference type="GO" id="GO:0035556">
    <property type="term" value="P:intracellular signal transduction"/>
    <property type="evidence" value="ECO:0000318"/>
    <property type="project" value="GO_Central"/>
</dbReference>
<keyword evidence="4" id="KW-0418">Kinase</keyword>
<keyword evidence="2" id="KW-0808">Transferase</keyword>
<feature type="domain" description="Protein kinase" evidence="7">
    <location>
        <begin position="1"/>
        <end position="100"/>
    </location>
</feature>
<gene>
    <name evidence="8" type="ORF">TVAG_490940</name>
</gene>
<dbReference type="InterPro" id="IPR000719">
    <property type="entry name" value="Prot_kinase_dom"/>
</dbReference>
<dbReference type="PROSITE" id="PS50011">
    <property type="entry name" value="PROTEIN_KINASE_DOM"/>
    <property type="match status" value="1"/>
</dbReference>
<evidence type="ECO:0000256" key="3">
    <source>
        <dbReference type="ARBA" id="ARBA00022741"/>
    </source>
</evidence>
<dbReference type="GO" id="GO:0005737">
    <property type="term" value="C:cytoplasm"/>
    <property type="evidence" value="ECO:0000318"/>
    <property type="project" value="GO_Central"/>
</dbReference>
<protein>
    <recommendedName>
        <fullName evidence="7">Protein kinase domain-containing protein</fullName>
    </recommendedName>
</protein>
<evidence type="ECO:0000256" key="6">
    <source>
        <dbReference type="SAM" id="MobiDB-lite"/>
    </source>
</evidence>
<keyword evidence="1" id="KW-0723">Serine/threonine-protein kinase</keyword>
<feature type="region of interest" description="Disordered" evidence="6">
    <location>
        <begin position="222"/>
        <end position="241"/>
    </location>
</feature>
<reference evidence="8" key="2">
    <citation type="journal article" date="2007" name="Science">
        <title>Draft genome sequence of the sexually transmitted pathogen Trichomonas vaginalis.</title>
        <authorList>
            <person name="Carlton J.M."/>
            <person name="Hirt R.P."/>
            <person name="Silva J.C."/>
            <person name="Delcher A.L."/>
            <person name="Schatz M."/>
            <person name="Zhao Q."/>
            <person name="Wortman J.R."/>
            <person name="Bidwell S.L."/>
            <person name="Alsmark U.C.M."/>
            <person name="Besteiro S."/>
            <person name="Sicheritz-Ponten T."/>
            <person name="Noel C.J."/>
            <person name="Dacks J.B."/>
            <person name="Foster P.G."/>
            <person name="Simillion C."/>
            <person name="Van de Peer Y."/>
            <person name="Miranda-Saavedra D."/>
            <person name="Barton G.J."/>
            <person name="Westrop G.D."/>
            <person name="Mueller S."/>
            <person name="Dessi D."/>
            <person name="Fiori P.L."/>
            <person name="Ren Q."/>
            <person name="Paulsen I."/>
            <person name="Zhang H."/>
            <person name="Bastida-Corcuera F.D."/>
            <person name="Simoes-Barbosa A."/>
            <person name="Brown M.T."/>
            <person name="Hayes R.D."/>
            <person name="Mukherjee M."/>
            <person name="Okumura C.Y."/>
            <person name="Schneider R."/>
            <person name="Smith A.J."/>
            <person name="Vanacova S."/>
            <person name="Villalvazo M."/>
            <person name="Haas B.J."/>
            <person name="Pertea M."/>
            <person name="Feldblyum T.V."/>
            <person name="Utterback T.R."/>
            <person name="Shu C.L."/>
            <person name="Osoegawa K."/>
            <person name="de Jong P.J."/>
            <person name="Hrdy I."/>
            <person name="Horvathova L."/>
            <person name="Zubacova Z."/>
            <person name="Dolezal P."/>
            <person name="Malik S.B."/>
            <person name="Logsdon J.M. Jr."/>
            <person name="Henze K."/>
            <person name="Gupta A."/>
            <person name="Wang C.C."/>
            <person name="Dunne R.L."/>
            <person name="Upcroft J.A."/>
            <person name="Upcroft P."/>
            <person name="White O."/>
            <person name="Salzberg S.L."/>
            <person name="Tang P."/>
            <person name="Chiu C.-H."/>
            <person name="Lee Y.-S."/>
            <person name="Embley T.M."/>
            <person name="Coombs G.H."/>
            <person name="Mottram J.C."/>
            <person name="Tachezy J."/>
            <person name="Fraser-Liggett C.M."/>
            <person name="Johnson P.J."/>
        </authorList>
    </citation>
    <scope>NUCLEOTIDE SEQUENCE [LARGE SCALE GENOMIC DNA]</scope>
    <source>
        <strain evidence="8">G3</strain>
    </source>
</reference>
<feature type="region of interest" description="Disordered" evidence="6">
    <location>
        <begin position="185"/>
        <end position="211"/>
    </location>
</feature>
<feature type="compositionally biased region" description="Low complexity" evidence="6">
    <location>
        <begin position="134"/>
        <end position="143"/>
    </location>
</feature>
<dbReference type="KEGG" id="tva:4771930"/>
<dbReference type="EMBL" id="DS113277">
    <property type="protein sequence ID" value="EAY13956.1"/>
    <property type="molecule type" value="Genomic_DNA"/>
</dbReference>
<dbReference type="VEuPathDB" id="TrichDB:TVAG_120780"/>
<evidence type="ECO:0000313" key="8">
    <source>
        <dbReference type="EMBL" id="EAY13956.1"/>
    </source>
</evidence>
<reference evidence="8" key="1">
    <citation type="submission" date="2006-10" db="EMBL/GenBank/DDBJ databases">
        <authorList>
            <person name="Amadeo P."/>
            <person name="Zhao Q."/>
            <person name="Wortman J."/>
            <person name="Fraser-Liggett C."/>
            <person name="Carlton J."/>
        </authorList>
    </citation>
    <scope>NUCLEOTIDE SEQUENCE</scope>
    <source>
        <strain evidence="8">G3</strain>
    </source>
</reference>
<evidence type="ECO:0000256" key="5">
    <source>
        <dbReference type="ARBA" id="ARBA00022840"/>
    </source>
</evidence>
<dbReference type="Pfam" id="PF00069">
    <property type="entry name" value="Pkinase"/>
    <property type="match status" value="1"/>
</dbReference>
<dbReference type="Proteomes" id="UP000001542">
    <property type="component" value="Unassembled WGS sequence"/>
</dbReference>